<reference evidence="2" key="1">
    <citation type="journal article" date="2022" name="bioRxiv">
        <title>Sequencing and chromosome-scale assembly of the giantPleurodeles waltlgenome.</title>
        <authorList>
            <person name="Brown T."/>
            <person name="Elewa A."/>
            <person name="Iarovenko S."/>
            <person name="Subramanian E."/>
            <person name="Araus A.J."/>
            <person name="Petzold A."/>
            <person name="Susuki M."/>
            <person name="Suzuki K.-i.T."/>
            <person name="Hayashi T."/>
            <person name="Toyoda A."/>
            <person name="Oliveira C."/>
            <person name="Osipova E."/>
            <person name="Leigh N.D."/>
            <person name="Simon A."/>
            <person name="Yun M.H."/>
        </authorList>
    </citation>
    <scope>NUCLEOTIDE SEQUENCE</scope>
    <source>
        <strain evidence="2">20211129_DDA</strain>
        <tissue evidence="2">Liver</tissue>
    </source>
</reference>
<protein>
    <submittedName>
        <fullName evidence="2">Uncharacterized protein</fullName>
    </submittedName>
</protein>
<comment type="caution">
    <text evidence="2">The sequence shown here is derived from an EMBL/GenBank/DDBJ whole genome shotgun (WGS) entry which is preliminary data.</text>
</comment>
<feature type="compositionally biased region" description="Basic and acidic residues" evidence="1">
    <location>
        <begin position="95"/>
        <end position="106"/>
    </location>
</feature>
<keyword evidence="3" id="KW-1185">Reference proteome</keyword>
<organism evidence="2 3">
    <name type="scientific">Pleurodeles waltl</name>
    <name type="common">Iberian ribbed newt</name>
    <dbReference type="NCBI Taxonomy" id="8319"/>
    <lineage>
        <taxon>Eukaryota</taxon>
        <taxon>Metazoa</taxon>
        <taxon>Chordata</taxon>
        <taxon>Craniata</taxon>
        <taxon>Vertebrata</taxon>
        <taxon>Euteleostomi</taxon>
        <taxon>Amphibia</taxon>
        <taxon>Batrachia</taxon>
        <taxon>Caudata</taxon>
        <taxon>Salamandroidea</taxon>
        <taxon>Salamandridae</taxon>
        <taxon>Pleurodelinae</taxon>
        <taxon>Pleurodeles</taxon>
    </lineage>
</organism>
<dbReference type="AlphaFoldDB" id="A0AAV7V0U0"/>
<dbReference type="EMBL" id="JANPWB010000004">
    <property type="protein sequence ID" value="KAJ1195034.1"/>
    <property type="molecule type" value="Genomic_DNA"/>
</dbReference>
<sequence length="194" mass="22264">MAAATAEEESAATLRGRAPSEQRGPPGVEARQKRRLLVTSESDVEELQSKWWSDDLVKESGPVPQDPKFKNAEETGDCFSCMQDTQHLQQRKEKHLQQNEEREQGRKAPPKGGPQPYTTLKEAATHLEAERRVQTMACLFERQANRDAEVAEWEKMHQTMQQREREKKGRTAEFEHKGRELKGQEHKSSQQAPF</sequence>
<feature type="region of interest" description="Disordered" evidence="1">
    <location>
        <begin position="154"/>
        <end position="194"/>
    </location>
</feature>
<proteinExistence type="predicted"/>
<feature type="compositionally biased region" description="Acidic residues" evidence="1">
    <location>
        <begin position="1"/>
        <end position="10"/>
    </location>
</feature>
<evidence type="ECO:0000313" key="3">
    <source>
        <dbReference type="Proteomes" id="UP001066276"/>
    </source>
</evidence>
<feature type="region of interest" description="Disordered" evidence="1">
    <location>
        <begin position="1"/>
        <end position="119"/>
    </location>
</feature>
<evidence type="ECO:0000256" key="1">
    <source>
        <dbReference type="SAM" id="MobiDB-lite"/>
    </source>
</evidence>
<gene>
    <name evidence="2" type="ORF">NDU88_004317</name>
</gene>
<dbReference type="Proteomes" id="UP001066276">
    <property type="component" value="Chromosome 2_2"/>
</dbReference>
<feature type="compositionally biased region" description="Basic and acidic residues" evidence="1">
    <location>
        <begin position="154"/>
        <end position="188"/>
    </location>
</feature>
<accession>A0AAV7V0U0</accession>
<name>A0AAV7V0U0_PLEWA</name>
<evidence type="ECO:0000313" key="2">
    <source>
        <dbReference type="EMBL" id="KAJ1195034.1"/>
    </source>
</evidence>